<protein>
    <recommendedName>
        <fullName evidence="2">DUF2786 domain-containing protein</fullName>
    </recommendedName>
</protein>
<reference evidence="3 4" key="1">
    <citation type="submission" date="2020-08" db="EMBL/GenBank/DDBJ databases">
        <title>Sequencing the genomes of 1000 actinobacteria strains.</title>
        <authorList>
            <person name="Klenk H.-P."/>
        </authorList>
    </citation>
    <scope>NUCLEOTIDE SEQUENCE [LARGE SCALE GENOMIC DNA]</scope>
    <source>
        <strain evidence="3 4">DSM 44598</strain>
    </source>
</reference>
<organism evidence="3 4">
    <name type="scientific">Nocardiopsis metallicus</name>
    <dbReference type="NCBI Taxonomy" id="179819"/>
    <lineage>
        <taxon>Bacteria</taxon>
        <taxon>Bacillati</taxon>
        <taxon>Actinomycetota</taxon>
        <taxon>Actinomycetes</taxon>
        <taxon>Streptosporangiales</taxon>
        <taxon>Nocardiopsidaceae</taxon>
        <taxon>Nocardiopsis</taxon>
    </lineage>
</organism>
<evidence type="ECO:0000256" key="1">
    <source>
        <dbReference type="SAM" id="MobiDB-lite"/>
    </source>
</evidence>
<evidence type="ECO:0000313" key="3">
    <source>
        <dbReference type="EMBL" id="MBB5493826.1"/>
    </source>
</evidence>
<evidence type="ECO:0000313" key="4">
    <source>
        <dbReference type="Proteomes" id="UP000579647"/>
    </source>
</evidence>
<feature type="domain" description="DUF2786" evidence="2">
    <location>
        <begin position="8"/>
        <end position="46"/>
    </location>
</feature>
<dbReference type="Pfam" id="PF10979">
    <property type="entry name" value="DUF2786"/>
    <property type="match status" value="1"/>
</dbReference>
<comment type="caution">
    <text evidence="3">The sequence shown here is derived from an EMBL/GenBank/DDBJ whole genome shotgun (WGS) entry which is preliminary data.</text>
</comment>
<dbReference type="Proteomes" id="UP000579647">
    <property type="component" value="Unassembled WGS sequence"/>
</dbReference>
<dbReference type="EMBL" id="JACHDO010000001">
    <property type="protein sequence ID" value="MBB5493826.1"/>
    <property type="molecule type" value="Genomic_DNA"/>
</dbReference>
<accession>A0A840WQ36</accession>
<proteinExistence type="predicted"/>
<dbReference type="AlphaFoldDB" id="A0A840WQ36"/>
<feature type="region of interest" description="Disordered" evidence="1">
    <location>
        <begin position="231"/>
        <end position="278"/>
    </location>
</feature>
<dbReference type="InterPro" id="IPR024498">
    <property type="entry name" value="DUF2786"/>
</dbReference>
<sequence>MTEAARQKMVERVRGLLRMAEDPSVTDAESQAFTAKAAELMTRHAIAEAEARAERGEEPDAISRMDYTVAGVGGHGKARVKALADIAAAYGCQSAVRGNNSENTERTIILVGTVSALEALRMLMPSISMQMEASAKFMSSAHVSDIRELRNYTRSELETERKRYYRSFVRAYGQAVAERIREFRARLQEMATHDGESGVTEGSGQNGSVRGAELVLRDDVNRVNEEFHKQFPQLRKHRPERTHSAAGYRAGYRRGRQAELGLETPVTSGRASTLAEGE</sequence>
<name>A0A840WQ36_9ACTN</name>
<keyword evidence="4" id="KW-1185">Reference proteome</keyword>
<evidence type="ECO:0000259" key="2">
    <source>
        <dbReference type="Pfam" id="PF10979"/>
    </source>
</evidence>
<gene>
    <name evidence="3" type="ORF">HNR07_004963</name>
</gene>